<sequence>MCGGDVGIDNARKVYAEHEHKIELPPTGDVRMGRNRIRQVFLAKESFAAPELTFVRDLVEFGRGKLEQIVNTFTS</sequence>
<dbReference type="EMBL" id="JAAAUQ010000554">
    <property type="protein sequence ID" value="KAF9149255.1"/>
    <property type="molecule type" value="Genomic_DNA"/>
</dbReference>
<dbReference type="AlphaFoldDB" id="A0A9P5RWL2"/>
<proteinExistence type="predicted"/>
<reference evidence="1" key="1">
    <citation type="journal article" date="2020" name="Fungal Divers.">
        <title>Resolving the Mortierellaceae phylogeny through synthesis of multi-gene phylogenetics and phylogenomics.</title>
        <authorList>
            <person name="Vandepol N."/>
            <person name="Liber J."/>
            <person name="Desiro A."/>
            <person name="Na H."/>
            <person name="Kennedy M."/>
            <person name="Barry K."/>
            <person name="Grigoriev I.V."/>
            <person name="Miller A.N."/>
            <person name="O'Donnell K."/>
            <person name="Stajich J.E."/>
            <person name="Bonito G."/>
        </authorList>
    </citation>
    <scope>NUCLEOTIDE SEQUENCE</scope>
    <source>
        <strain evidence="1">NRRL 6426</strain>
    </source>
</reference>
<accession>A0A9P5RWL2</accession>
<evidence type="ECO:0000313" key="1">
    <source>
        <dbReference type="EMBL" id="KAF9149255.1"/>
    </source>
</evidence>
<keyword evidence="2" id="KW-1185">Reference proteome</keyword>
<dbReference type="Proteomes" id="UP000748756">
    <property type="component" value="Unassembled WGS sequence"/>
</dbReference>
<protein>
    <submittedName>
        <fullName evidence="1">Uncharacterized protein</fullName>
    </submittedName>
</protein>
<organism evidence="1 2">
    <name type="scientific">Linnemannia schmuckeri</name>
    <dbReference type="NCBI Taxonomy" id="64567"/>
    <lineage>
        <taxon>Eukaryota</taxon>
        <taxon>Fungi</taxon>
        <taxon>Fungi incertae sedis</taxon>
        <taxon>Mucoromycota</taxon>
        <taxon>Mortierellomycotina</taxon>
        <taxon>Mortierellomycetes</taxon>
        <taxon>Mortierellales</taxon>
        <taxon>Mortierellaceae</taxon>
        <taxon>Linnemannia</taxon>
    </lineage>
</organism>
<name>A0A9P5RWL2_9FUNG</name>
<evidence type="ECO:0000313" key="2">
    <source>
        <dbReference type="Proteomes" id="UP000748756"/>
    </source>
</evidence>
<gene>
    <name evidence="1" type="ORF">BG015_008958</name>
</gene>
<comment type="caution">
    <text evidence="1">The sequence shown here is derived from an EMBL/GenBank/DDBJ whole genome shotgun (WGS) entry which is preliminary data.</text>
</comment>